<accession>A0A9Q5NZ92</accession>
<dbReference type="InterPro" id="IPR006674">
    <property type="entry name" value="HD_domain"/>
</dbReference>
<dbReference type="SUPFAM" id="SSF109604">
    <property type="entry name" value="HD-domain/PDEase-like"/>
    <property type="match status" value="1"/>
</dbReference>
<evidence type="ECO:0000256" key="2">
    <source>
        <dbReference type="ARBA" id="ARBA00022741"/>
    </source>
</evidence>
<keyword evidence="6" id="KW-1185">Reference proteome</keyword>
<dbReference type="RefSeq" id="WP_070788321.1">
    <property type="nucleotide sequence ID" value="NZ_MKIQ01000028.1"/>
</dbReference>
<keyword evidence="2" id="KW-0547">Nucleotide-binding</keyword>
<sequence length="207" mass="24024">MQEKENYKKEIYEFLASRDCISTYEHCIEVGDYAAILAKDFGLNEEKALVAGYFHDISAIYPVEERIHAAEGFKINLLPEEKVFPLIIHQKISAYLANNYFFVSDDEILSAIECHTTLKGVYSETDLLVFVADKIKWDQRGIPPYLDEMLERLEESLEDAALYYIQYIMNNDIKILHPWLLKAKSSLEENISLGKIHRKRGRLNNGR</sequence>
<keyword evidence="1" id="KW-0479">Metal-binding</keyword>
<evidence type="ECO:0000256" key="1">
    <source>
        <dbReference type="ARBA" id="ARBA00022723"/>
    </source>
</evidence>
<dbReference type="GO" id="GO:0046872">
    <property type="term" value="F:metal ion binding"/>
    <property type="evidence" value="ECO:0007669"/>
    <property type="project" value="UniProtKB-KW"/>
</dbReference>
<reference evidence="6" key="1">
    <citation type="submission" date="2016-09" db="EMBL/GenBank/DDBJ databases">
        <title>Draft genome sequence of a novel species of the family Streptococcaceae isolated from flowers.</title>
        <authorList>
            <person name="Chuah L.-O."/>
            <person name="Yap K.-P."/>
            <person name="Thong K.L."/>
            <person name="Liong M.T."/>
            <person name="Ahmad R."/>
            <person name="Rusul G."/>
        </authorList>
    </citation>
    <scope>NUCLEOTIDE SEQUENCE [LARGE SCALE GENOMIC DNA]</scope>
    <source>
        <strain evidence="6">HibF3</strain>
    </source>
</reference>
<organism evidence="5 6">
    <name type="scientific">Floricoccus penangensis</name>
    <dbReference type="NCBI Taxonomy" id="1859475"/>
    <lineage>
        <taxon>Bacteria</taxon>
        <taxon>Bacillati</taxon>
        <taxon>Bacillota</taxon>
        <taxon>Bacilli</taxon>
        <taxon>Lactobacillales</taxon>
        <taxon>Streptococcaceae</taxon>
        <taxon>Floricoccus</taxon>
    </lineage>
</organism>
<dbReference type="EMBL" id="MKIQ01000028">
    <property type="protein sequence ID" value="OFI46384.1"/>
    <property type="molecule type" value="Genomic_DNA"/>
</dbReference>
<dbReference type="GO" id="GO:0000166">
    <property type="term" value="F:nucleotide binding"/>
    <property type="evidence" value="ECO:0007669"/>
    <property type="project" value="UniProtKB-KW"/>
</dbReference>
<dbReference type="PANTHER" id="PTHR35795">
    <property type="entry name" value="SLR1885 PROTEIN"/>
    <property type="match status" value="1"/>
</dbReference>
<gene>
    <name evidence="5" type="ORF">BG262_05040</name>
</gene>
<dbReference type="PANTHER" id="PTHR35795:SF1">
    <property type="entry name" value="BIS(5'-NUCLEOSYL)-TETRAPHOSPHATASE, SYMMETRICAL"/>
    <property type="match status" value="1"/>
</dbReference>
<dbReference type="InterPro" id="IPR051094">
    <property type="entry name" value="Diverse_Catalytic_Enzymes"/>
</dbReference>
<evidence type="ECO:0000259" key="4">
    <source>
        <dbReference type="PROSITE" id="PS51831"/>
    </source>
</evidence>
<name>A0A9Q5NZ92_9LACT</name>
<dbReference type="InterPro" id="IPR006675">
    <property type="entry name" value="HDIG_dom"/>
</dbReference>
<evidence type="ECO:0000313" key="6">
    <source>
        <dbReference type="Proteomes" id="UP000177273"/>
    </source>
</evidence>
<dbReference type="PROSITE" id="PS51831">
    <property type="entry name" value="HD"/>
    <property type="match status" value="1"/>
</dbReference>
<dbReference type="NCBIfam" id="TIGR00488">
    <property type="entry name" value="bis(5'-nucleosyl)-tetraphosphatase (symmetrical) YqeK"/>
    <property type="match status" value="1"/>
</dbReference>
<protein>
    <recommendedName>
        <fullName evidence="4">HD domain-containing protein</fullName>
    </recommendedName>
</protein>
<proteinExistence type="predicted"/>
<keyword evidence="3" id="KW-0378">Hydrolase</keyword>
<dbReference type="Proteomes" id="UP000177273">
    <property type="component" value="Unassembled WGS sequence"/>
</dbReference>
<evidence type="ECO:0000313" key="5">
    <source>
        <dbReference type="EMBL" id="OFI46384.1"/>
    </source>
</evidence>
<feature type="domain" description="HD" evidence="4">
    <location>
        <begin position="23"/>
        <end position="138"/>
    </location>
</feature>
<evidence type="ECO:0000256" key="3">
    <source>
        <dbReference type="ARBA" id="ARBA00022801"/>
    </source>
</evidence>
<dbReference type="Gene3D" id="1.10.3210.10">
    <property type="entry name" value="Hypothetical protein af1432"/>
    <property type="match status" value="1"/>
</dbReference>
<dbReference type="OrthoDB" id="5295945at2"/>
<dbReference type="NCBIfam" id="TIGR00277">
    <property type="entry name" value="HDIG"/>
    <property type="match status" value="1"/>
</dbReference>
<dbReference type="InterPro" id="IPR005249">
    <property type="entry name" value="YqeK"/>
</dbReference>
<comment type="caution">
    <text evidence="5">The sequence shown here is derived from an EMBL/GenBank/DDBJ whole genome shotgun (WGS) entry which is preliminary data.</text>
</comment>
<dbReference type="GO" id="GO:0016787">
    <property type="term" value="F:hydrolase activity"/>
    <property type="evidence" value="ECO:0007669"/>
    <property type="project" value="UniProtKB-KW"/>
</dbReference>
<dbReference type="AlphaFoldDB" id="A0A9Q5NZ92"/>
<dbReference type="Pfam" id="PF01966">
    <property type="entry name" value="HD"/>
    <property type="match status" value="1"/>
</dbReference>